<evidence type="ECO:0000313" key="1">
    <source>
        <dbReference type="EMBL" id="OWZ23332.1"/>
    </source>
</evidence>
<sequence length="141" mass="16079">MSKECQRTSLITALAMCSGISEEGQRHRSTGTRARYSYFLPLVGSVCRTALQTVFNVSNDSITRYRNQVKAGEFALLAHGNIGNKPAQSVDEPALKAFFTRLVETHGDIVPVRFRYQQTVERSLQRNYNVKEYRMLMSYFT</sequence>
<comment type="caution">
    <text evidence="1">The sequence shown here is derived from an EMBL/GenBank/DDBJ whole genome shotgun (WGS) entry which is preliminary data.</text>
</comment>
<dbReference type="EMBL" id="NBNE01000071">
    <property type="protein sequence ID" value="OWZ23332.1"/>
    <property type="molecule type" value="Genomic_DNA"/>
</dbReference>
<gene>
    <name evidence="1" type="ORF">PHMEG_0001809</name>
</gene>
<dbReference type="Proteomes" id="UP000198211">
    <property type="component" value="Unassembled WGS sequence"/>
</dbReference>
<reference evidence="2" key="1">
    <citation type="submission" date="2017-03" db="EMBL/GenBank/DDBJ databases">
        <title>Phytopthora megakarya and P. palmivora, two closely related causual agents of cacao black pod achieved similar genome size and gene model numbers by different mechanisms.</title>
        <authorList>
            <person name="Ali S."/>
            <person name="Shao J."/>
            <person name="Larry D.J."/>
            <person name="Kronmiller B."/>
            <person name="Shen D."/>
            <person name="Strem M.D."/>
            <person name="Melnick R.L."/>
            <person name="Guiltinan M.J."/>
            <person name="Tyler B.M."/>
            <person name="Meinhardt L.W."/>
            <person name="Bailey B.A."/>
        </authorList>
    </citation>
    <scope>NUCLEOTIDE SEQUENCE [LARGE SCALE GENOMIC DNA]</scope>
    <source>
        <strain evidence="2">zdho120</strain>
    </source>
</reference>
<dbReference type="AlphaFoldDB" id="A0A225X0W9"/>
<dbReference type="OrthoDB" id="123382at2759"/>
<protein>
    <submittedName>
        <fullName evidence="1">Uncharacterized protein</fullName>
    </submittedName>
</protein>
<name>A0A225X0W9_9STRA</name>
<proteinExistence type="predicted"/>
<accession>A0A225X0W9</accession>
<organism evidence="1 2">
    <name type="scientific">Phytophthora megakarya</name>
    <dbReference type="NCBI Taxonomy" id="4795"/>
    <lineage>
        <taxon>Eukaryota</taxon>
        <taxon>Sar</taxon>
        <taxon>Stramenopiles</taxon>
        <taxon>Oomycota</taxon>
        <taxon>Peronosporomycetes</taxon>
        <taxon>Peronosporales</taxon>
        <taxon>Peronosporaceae</taxon>
        <taxon>Phytophthora</taxon>
    </lineage>
</organism>
<evidence type="ECO:0000313" key="2">
    <source>
        <dbReference type="Proteomes" id="UP000198211"/>
    </source>
</evidence>
<keyword evidence="2" id="KW-1185">Reference proteome</keyword>